<dbReference type="InterPro" id="IPR018657">
    <property type="entry name" value="LarA-like_N"/>
</dbReference>
<feature type="domain" description="LarA-like N-terminal" evidence="1">
    <location>
        <begin position="7"/>
        <end position="213"/>
    </location>
</feature>
<protein>
    <submittedName>
        <fullName evidence="3">Uncharacterized protein</fullName>
    </submittedName>
</protein>
<dbReference type="InterPro" id="IPR043166">
    <property type="entry name" value="LarA-like_C"/>
</dbReference>
<evidence type="ECO:0000259" key="1">
    <source>
        <dbReference type="Pfam" id="PF09861"/>
    </source>
</evidence>
<gene>
    <name evidence="3" type="ORF">Mal15_45880</name>
</gene>
<dbReference type="EMBL" id="CP036264">
    <property type="protein sequence ID" value="QEG00518.1"/>
    <property type="molecule type" value="Genomic_DNA"/>
</dbReference>
<dbReference type="Pfam" id="PF09861">
    <property type="entry name" value="Lar_N"/>
    <property type="match status" value="1"/>
</dbReference>
<dbReference type="Gene3D" id="3.90.226.30">
    <property type="match status" value="1"/>
</dbReference>
<proteinExistence type="predicted"/>
<accession>A0A5B9MNW2</accession>
<dbReference type="GO" id="GO:0050043">
    <property type="term" value="F:lactate racemase activity"/>
    <property type="evidence" value="ECO:0007669"/>
    <property type="project" value="InterPro"/>
</dbReference>
<dbReference type="PANTHER" id="PTHR33171:SF17">
    <property type="entry name" value="LARA-LIKE N-TERMINAL DOMAIN-CONTAINING PROTEIN"/>
    <property type="match status" value="1"/>
</dbReference>
<dbReference type="InterPro" id="IPR048068">
    <property type="entry name" value="LarA-like"/>
</dbReference>
<dbReference type="Gene3D" id="3.40.50.11440">
    <property type="match status" value="1"/>
</dbReference>
<reference evidence="3 4" key="1">
    <citation type="submission" date="2019-02" db="EMBL/GenBank/DDBJ databases">
        <title>Planctomycetal bacteria perform biofilm scaping via a novel small molecule.</title>
        <authorList>
            <person name="Jeske O."/>
            <person name="Boedeker C."/>
            <person name="Wiegand S."/>
            <person name="Breitling P."/>
            <person name="Kallscheuer N."/>
            <person name="Jogler M."/>
            <person name="Rohde M."/>
            <person name="Petersen J."/>
            <person name="Medema M.H."/>
            <person name="Surup F."/>
            <person name="Jogler C."/>
        </authorList>
    </citation>
    <scope>NUCLEOTIDE SEQUENCE [LARGE SCALE GENOMIC DNA]</scope>
    <source>
        <strain evidence="3 4">Mal15</strain>
    </source>
</reference>
<dbReference type="RefSeq" id="WP_147869743.1">
    <property type="nucleotide sequence ID" value="NZ_CP036264.1"/>
</dbReference>
<feature type="domain" description="Lactate racemase C-terminal" evidence="2">
    <location>
        <begin position="284"/>
        <end position="424"/>
    </location>
</feature>
<sequence>MQVSLLYGRSGIRVALPDDAEVTLIGKPEMPRLADPVAAVRQALGHSPTSGTPAGLQQIAQGASSACIAICDITRPVPNHLFLRPMIETLASAGVPLEQITVLVATGLHRPNLGDELAELIGDRWVLENVSVVNHEALCDEDHVDLGETTTRQTPIKIDRRFVQADVRIATGLVEPHFMAGYSGGRKVIAPGLAHADTIRTFHNHQFMSNPAATNCNLHRNPLHEEQLEIVERIGGAYALNTVIDEHRNLSMVNFGEITASHQEAVSFIERYCRVAVPRRFPTVITSAAGYPLDKTYYQTVKGMVGAIEILQRGGNLIIASQCSEGLGSGDYAAAQAVLTRLGPEGFLQSIRDKPFADIDEWQTQMQTKATRQGNVYLYSALPPESKALTGVRISDDLEATIRASIDASECKRVAVIPEGPYVIPFVQDP</sequence>
<organism evidence="3 4">
    <name type="scientific">Stieleria maiorica</name>
    <dbReference type="NCBI Taxonomy" id="2795974"/>
    <lineage>
        <taxon>Bacteria</taxon>
        <taxon>Pseudomonadati</taxon>
        <taxon>Planctomycetota</taxon>
        <taxon>Planctomycetia</taxon>
        <taxon>Pirellulales</taxon>
        <taxon>Pirellulaceae</taxon>
        <taxon>Stieleria</taxon>
    </lineage>
</organism>
<dbReference type="PANTHER" id="PTHR33171">
    <property type="entry name" value="LAR_N DOMAIN-CONTAINING PROTEIN"/>
    <property type="match status" value="1"/>
</dbReference>
<dbReference type="InterPro" id="IPR048520">
    <property type="entry name" value="LarA_C"/>
</dbReference>
<dbReference type="Pfam" id="PF21113">
    <property type="entry name" value="LarA_C"/>
    <property type="match status" value="1"/>
</dbReference>
<evidence type="ECO:0000313" key="4">
    <source>
        <dbReference type="Proteomes" id="UP000321353"/>
    </source>
</evidence>
<name>A0A5B9MNW2_9BACT</name>
<dbReference type="AlphaFoldDB" id="A0A5B9MNW2"/>
<evidence type="ECO:0000259" key="2">
    <source>
        <dbReference type="Pfam" id="PF21113"/>
    </source>
</evidence>
<evidence type="ECO:0000313" key="3">
    <source>
        <dbReference type="EMBL" id="QEG00518.1"/>
    </source>
</evidence>
<dbReference type="Proteomes" id="UP000321353">
    <property type="component" value="Chromosome"/>
</dbReference>
<keyword evidence="4" id="KW-1185">Reference proteome</keyword>
<dbReference type="NCBIfam" id="NF033504">
    <property type="entry name" value="Ni_dep_LarA"/>
    <property type="match status" value="1"/>
</dbReference>
<dbReference type="KEGG" id="smam:Mal15_45880"/>
<dbReference type="InterPro" id="IPR047926">
    <property type="entry name" value="Ni_dep_LarA"/>
</dbReference>